<keyword evidence="1" id="KW-1185">Reference proteome</keyword>
<dbReference type="Proteomes" id="UP000087766">
    <property type="component" value="Chromosome 9"/>
</dbReference>
<proteinExistence type="predicted"/>
<dbReference type="InterPro" id="IPR021109">
    <property type="entry name" value="Peptidase_aspartic_dom_sf"/>
</dbReference>
<evidence type="ECO:0000313" key="2">
    <source>
        <dbReference type="RefSeq" id="XP_014515649.1"/>
    </source>
</evidence>
<dbReference type="AlphaFoldDB" id="A0A1S3VBY5"/>
<sequence length="346" mass="39644">MPSNAKFFKALLMKKRNYIEKETIKVQENCSAIIQKMLPPKLQDPGSFTIPCTIGDLEVGRAMIDLGASINLMPLSMFKRIEGLELKPTRMTLQLTDRSLKYTYRLVEDVLVKVDKFLFPVDFVIMDMEENGDVPLILGRPFMKMARILIDVENGKLKVRVQDEEVDFNVFQAMSHPKDDKACFQVDIVDEICMMQGNKVHGASPLKRTLIDECEDLNEEEEKFIDECLTDLEVLKEIPTDEASFEKIDTKEEVKESKLELKALPPHLKYVFLEENGGKPAIISNLLSPKEEEKLVIVLKANKGVIGWSISDLKGISPTYYMHKIFMENDYRPVAQPQRRLNPVMK</sequence>
<protein>
    <submittedName>
        <fullName evidence="2">Uncharacterized protein LOC106773474</fullName>
    </submittedName>
</protein>
<dbReference type="RefSeq" id="XP_014515649.1">
    <property type="nucleotide sequence ID" value="XM_014660163.1"/>
</dbReference>
<gene>
    <name evidence="2" type="primary">LOC106773474</name>
</gene>
<dbReference type="PANTHER" id="PTHR33067">
    <property type="entry name" value="RNA-DIRECTED DNA POLYMERASE-RELATED"/>
    <property type="match status" value="1"/>
</dbReference>
<dbReference type="SUPFAM" id="SSF50630">
    <property type="entry name" value="Acid proteases"/>
    <property type="match status" value="1"/>
</dbReference>
<dbReference type="Gene3D" id="2.40.70.10">
    <property type="entry name" value="Acid Proteases"/>
    <property type="match status" value="1"/>
</dbReference>
<organism evidence="1 2">
    <name type="scientific">Vigna radiata var. radiata</name>
    <name type="common">Mung bean</name>
    <name type="synonym">Phaseolus aureus</name>
    <dbReference type="NCBI Taxonomy" id="3916"/>
    <lineage>
        <taxon>Eukaryota</taxon>
        <taxon>Viridiplantae</taxon>
        <taxon>Streptophyta</taxon>
        <taxon>Embryophyta</taxon>
        <taxon>Tracheophyta</taxon>
        <taxon>Spermatophyta</taxon>
        <taxon>Magnoliopsida</taxon>
        <taxon>eudicotyledons</taxon>
        <taxon>Gunneridae</taxon>
        <taxon>Pentapetalae</taxon>
        <taxon>rosids</taxon>
        <taxon>fabids</taxon>
        <taxon>Fabales</taxon>
        <taxon>Fabaceae</taxon>
        <taxon>Papilionoideae</taxon>
        <taxon>50 kb inversion clade</taxon>
        <taxon>NPAAA clade</taxon>
        <taxon>indigoferoid/millettioid clade</taxon>
        <taxon>Phaseoleae</taxon>
        <taxon>Vigna</taxon>
    </lineage>
</organism>
<dbReference type="OrthoDB" id="1436742at2759"/>
<dbReference type="CDD" id="cd00303">
    <property type="entry name" value="retropepsin_like"/>
    <property type="match status" value="1"/>
</dbReference>
<accession>A0A1S3VBY5</accession>
<reference evidence="2" key="2">
    <citation type="submission" date="2025-08" db="UniProtKB">
        <authorList>
            <consortium name="RefSeq"/>
        </authorList>
    </citation>
    <scope>IDENTIFICATION</scope>
    <source>
        <tissue evidence="2">Leaf</tissue>
    </source>
</reference>
<evidence type="ECO:0000313" key="1">
    <source>
        <dbReference type="Proteomes" id="UP000087766"/>
    </source>
</evidence>
<dbReference type="GeneID" id="106773474"/>
<dbReference type="PANTHER" id="PTHR33067:SF9">
    <property type="entry name" value="RNA-DIRECTED DNA POLYMERASE"/>
    <property type="match status" value="1"/>
</dbReference>
<dbReference type="KEGG" id="vra:106773474"/>
<reference evidence="1" key="1">
    <citation type="journal article" date="2014" name="Nat. Commun.">
        <title>Genome sequence of mungbean and insights into evolution within Vigna species.</title>
        <authorList>
            <person name="Kang Y.J."/>
            <person name="Kim S.K."/>
            <person name="Kim M.Y."/>
            <person name="Lestari P."/>
            <person name="Kim K.H."/>
            <person name="Ha B.K."/>
            <person name="Jun T.H."/>
            <person name="Hwang W.J."/>
            <person name="Lee T."/>
            <person name="Lee J."/>
            <person name="Shim S."/>
            <person name="Yoon M.Y."/>
            <person name="Jang Y.E."/>
            <person name="Han K.S."/>
            <person name="Taeprayoon P."/>
            <person name="Yoon N."/>
            <person name="Somta P."/>
            <person name="Tanya P."/>
            <person name="Kim K.S."/>
            <person name="Gwag J.G."/>
            <person name="Moon J.K."/>
            <person name="Lee Y.H."/>
            <person name="Park B.S."/>
            <person name="Bombarely A."/>
            <person name="Doyle J.J."/>
            <person name="Jackson S.A."/>
            <person name="Schafleitner R."/>
            <person name="Srinives P."/>
            <person name="Varshney R.K."/>
            <person name="Lee S.H."/>
        </authorList>
    </citation>
    <scope>NUCLEOTIDE SEQUENCE [LARGE SCALE GENOMIC DNA]</scope>
    <source>
        <strain evidence="1">cv. VC1973A</strain>
    </source>
</reference>
<dbReference type="Pfam" id="PF13650">
    <property type="entry name" value="Asp_protease_2"/>
    <property type="match status" value="1"/>
</dbReference>
<name>A0A1S3VBY5_VIGRR</name>